<proteinExistence type="predicted"/>
<name>A0A4C1Z168_EUMVA</name>
<comment type="caution">
    <text evidence="1">The sequence shown here is derived from an EMBL/GenBank/DDBJ whole genome shotgun (WGS) entry which is preliminary data.</text>
</comment>
<accession>A0A4C1Z168</accession>
<evidence type="ECO:0000313" key="2">
    <source>
        <dbReference type="Proteomes" id="UP000299102"/>
    </source>
</evidence>
<dbReference type="AlphaFoldDB" id="A0A4C1Z168"/>
<organism evidence="1 2">
    <name type="scientific">Eumeta variegata</name>
    <name type="common">Bagworm moth</name>
    <name type="synonym">Eumeta japonica</name>
    <dbReference type="NCBI Taxonomy" id="151549"/>
    <lineage>
        <taxon>Eukaryota</taxon>
        <taxon>Metazoa</taxon>
        <taxon>Ecdysozoa</taxon>
        <taxon>Arthropoda</taxon>
        <taxon>Hexapoda</taxon>
        <taxon>Insecta</taxon>
        <taxon>Pterygota</taxon>
        <taxon>Neoptera</taxon>
        <taxon>Endopterygota</taxon>
        <taxon>Lepidoptera</taxon>
        <taxon>Glossata</taxon>
        <taxon>Ditrysia</taxon>
        <taxon>Tineoidea</taxon>
        <taxon>Psychidae</taxon>
        <taxon>Oiketicinae</taxon>
        <taxon>Eumeta</taxon>
    </lineage>
</organism>
<evidence type="ECO:0000313" key="1">
    <source>
        <dbReference type="EMBL" id="GBP80962.1"/>
    </source>
</evidence>
<dbReference type="Proteomes" id="UP000299102">
    <property type="component" value="Unassembled WGS sequence"/>
</dbReference>
<keyword evidence="2" id="KW-1185">Reference proteome</keyword>
<gene>
    <name evidence="1" type="ORF">EVAR_54124_1</name>
</gene>
<protein>
    <submittedName>
        <fullName evidence="1">Uncharacterized protein</fullName>
    </submittedName>
</protein>
<sequence length="119" mass="13689">MESKLQTGRRAEEQKEIGRDQKNQVCRDYIAAALRLYSETYPDSQQPASPQVIQLAGYRLLAGHVSRILQDCRPFEMPYVGYGLEAKFISEYPRPEVKVQSRSIEHPVFLEANFTLPSR</sequence>
<reference evidence="1 2" key="1">
    <citation type="journal article" date="2019" name="Commun. Biol.">
        <title>The bagworm genome reveals a unique fibroin gene that provides high tensile strength.</title>
        <authorList>
            <person name="Kono N."/>
            <person name="Nakamura H."/>
            <person name="Ohtoshi R."/>
            <person name="Tomita M."/>
            <person name="Numata K."/>
            <person name="Arakawa K."/>
        </authorList>
    </citation>
    <scope>NUCLEOTIDE SEQUENCE [LARGE SCALE GENOMIC DNA]</scope>
</reference>
<dbReference type="EMBL" id="BGZK01001490">
    <property type="protein sequence ID" value="GBP80962.1"/>
    <property type="molecule type" value="Genomic_DNA"/>
</dbReference>